<feature type="compositionally biased region" description="Basic and acidic residues" evidence="5">
    <location>
        <begin position="701"/>
        <end position="710"/>
    </location>
</feature>
<dbReference type="GO" id="GO:0042147">
    <property type="term" value="P:retrograde transport, endosome to Golgi"/>
    <property type="evidence" value="ECO:0007669"/>
    <property type="project" value="TreeGrafter"/>
</dbReference>
<evidence type="ECO:0000259" key="6">
    <source>
        <dbReference type="PROSITE" id="PS50002"/>
    </source>
</evidence>
<feature type="compositionally biased region" description="Polar residues" evidence="5">
    <location>
        <begin position="101"/>
        <end position="114"/>
    </location>
</feature>
<dbReference type="CDD" id="cd09535">
    <property type="entry name" value="SAM_BOI-like_fungal"/>
    <property type="match status" value="1"/>
</dbReference>
<dbReference type="InterPro" id="IPR036028">
    <property type="entry name" value="SH3-like_dom_sf"/>
</dbReference>
<feature type="compositionally biased region" description="Basic and acidic residues" evidence="5">
    <location>
        <begin position="773"/>
        <end position="798"/>
    </location>
</feature>
<dbReference type="GO" id="GO:0005085">
    <property type="term" value="F:guanyl-nucleotide exchange factor activity"/>
    <property type="evidence" value="ECO:0007669"/>
    <property type="project" value="UniProtKB-KW"/>
</dbReference>
<dbReference type="STRING" id="747525.W4KCP8"/>
<keyword evidence="2" id="KW-0597">Phosphoprotein</keyword>
<dbReference type="Pfam" id="PF00169">
    <property type="entry name" value="PH"/>
    <property type="match status" value="1"/>
</dbReference>
<dbReference type="InterPro" id="IPR001849">
    <property type="entry name" value="PH_domain"/>
</dbReference>
<feature type="compositionally biased region" description="Low complexity" evidence="5">
    <location>
        <begin position="493"/>
        <end position="513"/>
    </location>
</feature>
<feature type="compositionally biased region" description="Basic and acidic residues" evidence="5">
    <location>
        <begin position="154"/>
        <end position="164"/>
    </location>
</feature>
<feature type="compositionally biased region" description="Basic and acidic residues" evidence="5">
    <location>
        <begin position="665"/>
        <end position="677"/>
    </location>
</feature>
<dbReference type="InParanoid" id="W4KCP8"/>
<name>W4KCP8_HETIT</name>
<dbReference type="InterPro" id="IPR045188">
    <property type="entry name" value="Boi1/Boi2-like"/>
</dbReference>
<dbReference type="PROSITE" id="PS50002">
    <property type="entry name" value="SH3"/>
    <property type="match status" value="1"/>
</dbReference>
<feature type="compositionally biased region" description="Polar residues" evidence="5">
    <location>
        <begin position="291"/>
        <end position="305"/>
    </location>
</feature>
<evidence type="ECO:0000256" key="1">
    <source>
        <dbReference type="ARBA" id="ARBA00022443"/>
    </source>
</evidence>
<dbReference type="Gene3D" id="1.10.150.50">
    <property type="entry name" value="Transcription Factor, Ets-1"/>
    <property type="match status" value="1"/>
</dbReference>
<dbReference type="AlphaFoldDB" id="W4KCP8"/>
<feature type="compositionally biased region" description="Polar residues" evidence="5">
    <location>
        <begin position="383"/>
        <end position="408"/>
    </location>
</feature>
<feature type="region of interest" description="Disordered" evidence="5">
    <location>
        <begin position="951"/>
        <end position="981"/>
    </location>
</feature>
<dbReference type="PANTHER" id="PTHR22902">
    <property type="entry name" value="SESQUIPEDALIAN"/>
    <property type="match status" value="1"/>
</dbReference>
<evidence type="ECO:0000259" key="7">
    <source>
        <dbReference type="PROSITE" id="PS50003"/>
    </source>
</evidence>
<feature type="domain" description="SAM" evidence="9">
    <location>
        <begin position="416"/>
        <end position="481"/>
    </location>
</feature>
<dbReference type="InterPro" id="IPR013761">
    <property type="entry name" value="SAM/pointed_sf"/>
</dbReference>
<evidence type="ECO:0000256" key="3">
    <source>
        <dbReference type="ARBA" id="ARBA00022658"/>
    </source>
</evidence>
<dbReference type="GO" id="GO:0001881">
    <property type="term" value="P:receptor recycling"/>
    <property type="evidence" value="ECO:0007669"/>
    <property type="project" value="TreeGrafter"/>
</dbReference>
<dbReference type="PROSITE" id="PS50003">
    <property type="entry name" value="PH_DOMAIN"/>
    <property type="match status" value="1"/>
</dbReference>
<dbReference type="HOGENOM" id="CLU_007858_0_0_1"/>
<dbReference type="Pfam" id="PF07647">
    <property type="entry name" value="SAM_2"/>
    <property type="match status" value="1"/>
</dbReference>
<evidence type="ECO:0000313" key="10">
    <source>
        <dbReference type="EMBL" id="ETW83558.1"/>
    </source>
</evidence>
<dbReference type="SUPFAM" id="SSF47769">
    <property type="entry name" value="SAM/Pointed domain"/>
    <property type="match status" value="1"/>
</dbReference>
<feature type="region of interest" description="Disordered" evidence="5">
    <location>
        <begin position="545"/>
        <end position="569"/>
    </location>
</feature>
<dbReference type="Gene3D" id="2.30.30.40">
    <property type="entry name" value="SH3 Domains"/>
    <property type="match status" value="1"/>
</dbReference>
<feature type="region of interest" description="Disordered" evidence="5">
    <location>
        <begin position="483"/>
        <end position="514"/>
    </location>
</feature>
<evidence type="ECO:0000259" key="9">
    <source>
        <dbReference type="PROSITE" id="PS50105"/>
    </source>
</evidence>
<feature type="region of interest" description="Disordered" evidence="5">
    <location>
        <begin position="372"/>
        <end position="410"/>
    </location>
</feature>
<dbReference type="PANTHER" id="PTHR22902:SF27">
    <property type="entry name" value="PLECKSTRIN HOMOLOGY DOMAIN-CONTAINING FAMILY A MEMBER 3"/>
    <property type="match status" value="1"/>
</dbReference>
<dbReference type="RefSeq" id="XP_009543337.1">
    <property type="nucleotide sequence ID" value="XM_009545042.1"/>
</dbReference>
<dbReference type="InterPro" id="IPR001715">
    <property type="entry name" value="CH_dom"/>
</dbReference>
<keyword evidence="3" id="KW-0344">Guanine-nucleotide releasing factor</keyword>
<dbReference type="Proteomes" id="UP000030671">
    <property type="component" value="Unassembled WGS sequence"/>
</dbReference>
<dbReference type="InterPro" id="IPR011993">
    <property type="entry name" value="PH-like_dom_sf"/>
</dbReference>
<dbReference type="GO" id="GO:0005769">
    <property type="term" value="C:early endosome"/>
    <property type="evidence" value="ECO:0007669"/>
    <property type="project" value="TreeGrafter"/>
</dbReference>
<dbReference type="SMART" id="SM00454">
    <property type="entry name" value="SAM"/>
    <property type="match status" value="1"/>
</dbReference>
<dbReference type="FunCoup" id="W4KCP8">
    <property type="interactions" value="55"/>
</dbReference>
<evidence type="ECO:0000256" key="5">
    <source>
        <dbReference type="SAM" id="MobiDB-lite"/>
    </source>
</evidence>
<dbReference type="EMBL" id="KI925456">
    <property type="protein sequence ID" value="ETW83558.1"/>
    <property type="molecule type" value="Genomic_DNA"/>
</dbReference>
<evidence type="ECO:0000313" key="11">
    <source>
        <dbReference type="Proteomes" id="UP000030671"/>
    </source>
</evidence>
<feature type="domain" description="Calponin-homology (CH)" evidence="8">
    <location>
        <begin position="1053"/>
        <end position="1161"/>
    </location>
</feature>
<feature type="compositionally biased region" description="Polar residues" evidence="5">
    <location>
        <begin position="261"/>
        <end position="271"/>
    </location>
</feature>
<dbReference type="SMART" id="SM00233">
    <property type="entry name" value="PH"/>
    <property type="match status" value="1"/>
</dbReference>
<dbReference type="GO" id="GO:0005829">
    <property type="term" value="C:cytosol"/>
    <property type="evidence" value="ECO:0007669"/>
    <property type="project" value="GOC"/>
</dbReference>
<dbReference type="OrthoDB" id="73680at2759"/>
<dbReference type="GeneID" id="20667546"/>
<keyword evidence="1 4" id="KW-0728">SH3 domain</keyword>
<dbReference type="CDD" id="cd00174">
    <property type="entry name" value="SH3"/>
    <property type="match status" value="1"/>
</dbReference>
<feature type="compositionally biased region" description="Basic and acidic residues" evidence="5">
    <location>
        <begin position="173"/>
        <end position="203"/>
    </location>
</feature>
<dbReference type="PRINTS" id="PR00452">
    <property type="entry name" value="SH3DOMAIN"/>
</dbReference>
<protein>
    <submittedName>
        <fullName evidence="10">Uncharacterized protein</fullName>
    </submittedName>
</protein>
<feature type="compositionally biased region" description="Low complexity" evidence="5">
    <location>
        <begin position="82"/>
        <end position="93"/>
    </location>
</feature>
<dbReference type="Pfam" id="PF00018">
    <property type="entry name" value="SH3_1"/>
    <property type="match status" value="1"/>
</dbReference>
<dbReference type="GO" id="GO:0055037">
    <property type="term" value="C:recycling endosome"/>
    <property type="evidence" value="ECO:0007669"/>
    <property type="project" value="TreeGrafter"/>
</dbReference>
<feature type="domain" description="PH" evidence="7">
    <location>
        <begin position="829"/>
        <end position="927"/>
    </location>
</feature>
<accession>W4KCP8</accession>
<sequence length="1189" mass="129516">MAEYVYALHDFVPEHEDEVPFRAGERIEVVEKDDMYGDGWWQGRNLSGKVGLFPKSYTQPAPPSEPPAPPAPMSDVFDGGRSSPKSSSLQPLQEEPEPASVNGSATPNGATSVKGSRENGEVMRATMTDVQKAIEQLGHDDFDGTRSIAFSSLREGDSTDHETETDTDAEGDNFYKDARQKLAEKARKQVEEDRAREEAETQRLTRSSVPPIEVEVSDESEDEEEEREVTQHRRKHPHILEEEDEDDTRHFSPPIRPVQDSGASIETSTLIVPSEDYVVSSPHLKEDSELPTATQATFPTTGGDDNNSRTSERPSSASLPSPVSPTSNRPGSHLSADDHGNSSTSLQQHSTLLEKFPSQTLAAPVQTGTPVFHDFNGVLPSPAASSTGRRSNPPQPSETALSPVSGRTLSVHPSDWSVDDVVDWLRSKGFDESVCEKFIEQEISGDVLLELDVDLLKTEIGILAFGKRKRIANAITELRRPPSVISSEHNATRSHSQSQSASYSLAPSSAQQSFNSPYTMAPSLSPVSAASPQTNGFMGVGSIMSPDSPPHTGDIAGTPAPVRTRRDSDPGVMLDLDADRSKATIGLGIGGVMESSTQASVKTSKGRPSQLTLSPSDSALGVKAVSGATEEAEEERVVLSEGETAKNPEARTMRRRVFGRSESTSSKDKDSPGRNAKEPSTPISSVSPLDDNVSKHGNRKRSIDGTRGSDRLSIFGGAFTGSLGKTRKPPPRYSAMVDNADLSPEKGSRTLSRLYPGHGHRKTSGRPSTSDGVKPKDEKRDSKESKESKEKSPRDPAVLRKRTSSVVEPPPRNVAILKAGQSFLEQIGSPDHNGWMRKKSDRYNTWKSRYFVLKGSHLYWLRSNSTAETKIKGYINIVGYKLITDEKVDPGRYGFKMIHESDKTHFFSSEEQNVIREWMKALMKATIDRDYTKPVVSSVNIPTIPLTVAQAMNPAPRPPSPTARAATQKALRRENPHQLSTRDAQILMMGLPSSSSQASTKDGERARLDSFFTNEAAETPLTATTLKSMSPNLSAPARPSREMRRFGSLQSDAAIEPSLIEWANSHLPKSLKIVDTTGPAASGLTLLRLAEDIKGRPCSPPVPDSAFPSGPNDDKLDGLFRLFDFLLDNDVKMGSVSINDVRQGKRDKIVQLLKALKAWEDKRRVIAQSIGKGSMQAGPFIAPVTWTSA</sequence>
<evidence type="ECO:0000256" key="4">
    <source>
        <dbReference type="PROSITE-ProRule" id="PRU00192"/>
    </source>
</evidence>
<feature type="domain" description="SH3" evidence="6">
    <location>
        <begin position="1"/>
        <end position="63"/>
    </location>
</feature>
<dbReference type="KEGG" id="hir:HETIRDRAFT_155096"/>
<feature type="region of interest" description="Disordered" evidence="5">
    <location>
        <begin position="51"/>
        <end position="355"/>
    </location>
</feature>
<dbReference type="eggNOG" id="ENOG502RAFH">
    <property type="taxonomic scope" value="Eukaryota"/>
</dbReference>
<dbReference type="SMART" id="SM00326">
    <property type="entry name" value="SH3"/>
    <property type="match status" value="1"/>
</dbReference>
<evidence type="ECO:0000259" key="8">
    <source>
        <dbReference type="PROSITE" id="PS50021"/>
    </source>
</evidence>
<keyword evidence="11" id="KW-1185">Reference proteome</keyword>
<feature type="compositionally biased region" description="Basic and acidic residues" evidence="5">
    <location>
        <begin position="635"/>
        <end position="652"/>
    </location>
</feature>
<dbReference type="InterPro" id="IPR001660">
    <property type="entry name" value="SAM"/>
</dbReference>
<feature type="compositionally biased region" description="Polar residues" evidence="5">
    <location>
        <begin position="596"/>
        <end position="617"/>
    </location>
</feature>
<organism evidence="10 11">
    <name type="scientific">Heterobasidion irregulare (strain TC 32-1)</name>
    <dbReference type="NCBI Taxonomy" id="747525"/>
    <lineage>
        <taxon>Eukaryota</taxon>
        <taxon>Fungi</taxon>
        <taxon>Dikarya</taxon>
        <taxon>Basidiomycota</taxon>
        <taxon>Agaricomycotina</taxon>
        <taxon>Agaricomycetes</taxon>
        <taxon>Russulales</taxon>
        <taxon>Bondarzewiaceae</taxon>
        <taxon>Heterobasidion</taxon>
        <taxon>Heterobasidion annosum species complex</taxon>
    </lineage>
</organism>
<feature type="compositionally biased region" description="Acidic residues" evidence="5">
    <location>
        <begin position="215"/>
        <end position="227"/>
    </location>
</feature>
<dbReference type="PROSITE" id="PS50105">
    <property type="entry name" value="SAM_DOMAIN"/>
    <property type="match status" value="1"/>
</dbReference>
<dbReference type="CDD" id="cd13316">
    <property type="entry name" value="PH_Boi"/>
    <property type="match status" value="1"/>
</dbReference>
<evidence type="ECO:0000256" key="2">
    <source>
        <dbReference type="ARBA" id="ARBA00022553"/>
    </source>
</evidence>
<feature type="compositionally biased region" description="Low complexity" evidence="5">
    <location>
        <begin position="314"/>
        <end position="327"/>
    </location>
</feature>
<dbReference type="SUPFAM" id="SSF50044">
    <property type="entry name" value="SH3-domain"/>
    <property type="match status" value="1"/>
</dbReference>
<dbReference type="PROSITE" id="PS50021">
    <property type="entry name" value="CH"/>
    <property type="match status" value="1"/>
</dbReference>
<dbReference type="Gene3D" id="2.30.29.30">
    <property type="entry name" value="Pleckstrin-homology domain (PH domain)/Phosphotyrosine-binding domain (PTB)"/>
    <property type="match status" value="1"/>
</dbReference>
<dbReference type="SUPFAM" id="SSF50729">
    <property type="entry name" value="PH domain-like"/>
    <property type="match status" value="1"/>
</dbReference>
<feature type="compositionally biased region" description="Pro residues" evidence="5">
    <location>
        <begin position="60"/>
        <end position="72"/>
    </location>
</feature>
<dbReference type="GO" id="GO:0007032">
    <property type="term" value="P:endosome organization"/>
    <property type="evidence" value="ECO:0007669"/>
    <property type="project" value="TreeGrafter"/>
</dbReference>
<feature type="compositionally biased region" description="Low complexity" evidence="5">
    <location>
        <begin position="342"/>
        <end position="353"/>
    </location>
</feature>
<reference evidence="10 11" key="1">
    <citation type="journal article" date="2012" name="New Phytol.">
        <title>Insight into trade-off between wood decay and parasitism from the genome of a fungal forest pathogen.</title>
        <authorList>
            <person name="Olson A."/>
            <person name="Aerts A."/>
            <person name="Asiegbu F."/>
            <person name="Belbahri L."/>
            <person name="Bouzid O."/>
            <person name="Broberg A."/>
            <person name="Canback B."/>
            <person name="Coutinho P.M."/>
            <person name="Cullen D."/>
            <person name="Dalman K."/>
            <person name="Deflorio G."/>
            <person name="van Diepen L.T."/>
            <person name="Dunand C."/>
            <person name="Duplessis S."/>
            <person name="Durling M."/>
            <person name="Gonthier P."/>
            <person name="Grimwood J."/>
            <person name="Fossdal C.G."/>
            <person name="Hansson D."/>
            <person name="Henrissat B."/>
            <person name="Hietala A."/>
            <person name="Himmelstrand K."/>
            <person name="Hoffmeister D."/>
            <person name="Hogberg N."/>
            <person name="James T.Y."/>
            <person name="Karlsson M."/>
            <person name="Kohler A."/>
            <person name="Kues U."/>
            <person name="Lee Y.H."/>
            <person name="Lin Y.C."/>
            <person name="Lind M."/>
            <person name="Lindquist E."/>
            <person name="Lombard V."/>
            <person name="Lucas S."/>
            <person name="Lunden K."/>
            <person name="Morin E."/>
            <person name="Murat C."/>
            <person name="Park J."/>
            <person name="Raffaello T."/>
            <person name="Rouze P."/>
            <person name="Salamov A."/>
            <person name="Schmutz J."/>
            <person name="Solheim H."/>
            <person name="Stahlberg J."/>
            <person name="Velez H."/>
            <person name="de Vries R.P."/>
            <person name="Wiebenga A."/>
            <person name="Woodward S."/>
            <person name="Yakovlev I."/>
            <person name="Garbelotto M."/>
            <person name="Martin F."/>
            <person name="Grigoriev I.V."/>
            <person name="Stenlid J."/>
        </authorList>
    </citation>
    <scope>NUCLEOTIDE SEQUENCE [LARGE SCALE GENOMIC DNA]</scope>
    <source>
        <strain evidence="10 11">TC 32-1</strain>
    </source>
</reference>
<proteinExistence type="predicted"/>
<feature type="region of interest" description="Disordered" evidence="5">
    <location>
        <begin position="596"/>
        <end position="807"/>
    </location>
</feature>
<gene>
    <name evidence="10" type="ORF">HETIRDRAFT_155096</name>
</gene>
<dbReference type="GO" id="GO:0005802">
    <property type="term" value="C:trans-Golgi network"/>
    <property type="evidence" value="ECO:0007669"/>
    <property type="project" value="TreeGrafter"/>
</dbReference>
<dbReference type="InterPro" id="IPR001452">
    <property type="entry name" value="SH3_domain"/>
</dbReference>